<proteinExistence type="predicted"/>
<name>A0A7X1E6Q5_9BACT</name>
<gene>
    <name evidence="1" type="ORF">H5P30_21535</name>
</gene>
<reference evidence="1 2" key="1">
    <citation type="submission" date="2020-07" db="EMBL/GenBank/DDBJ databases">
        <authorList>
            <person name="Feng X."/>
        </authorList>
    </citation>
    <scope>NUCLEOTIDE SEQUENCE [LARGE SCALE GENOMIC DNA]</scope>
    <source>
        <strain evidence="1 2">JCM14086</strain>
    </source>
</reference>
<sequence>MVTYREQVALRSAQDFPGMSLSNAVARFLRPEAHWHSHLNELLPFLNRRGTVITVSKGSQMTPRDFTPPNEMALAIPLPLQREVPMPHLFRPEAEVQLKLRTD</sequence>
<dbReference type="Proteomes" id="UP000525652">
    <property type="component" value="Unassembled WGS sequence"/>
</dbReference>
<evidence type="ECO:0000313" key="1">
    <source>
        <dbReference type="EMBL" id="MBC2604371.1"/>
    </source>
</evidence>
<accession>A0A7X1E6Q5</accession>
<dbReference type="AlphaFoldDB" id="A0A7X1E6Q5"/>
<evidence type="ECO:0000313" key="2">
    <source>
        <dbReference type="Proteomes" id="UP000525652"/>
    </source>
</evidence>
<comment type="caution">
    <text evidence="1">The sequence shown here is derived from an EMBL/GenBank/DDBJ whole genome shotgun (WGS) entry which is preliminary data.</text>
</comment>
<organism evidence="1 2">
    <name type="scientific">Puniceicoccus vermicola</name>
    <dbReference type="NCBI Taxonomy" id="388746"/>
    <lineage>
        <taxon>Bacteria</taxon>
        <taxon>Pseudomonadati</taxon>
        <taxon>Verrucomicrobiota</taxon>
        <taxon>Opitutia</taxon>
        <taxon>Puniceicoccales</taxon>
        <taxon>Puniceicoccaceae</taxon>
        <taxon>Puniceicoccus</taxon>
    </lineage>
</organism>
<dbReference type="EMBL" id="JACHVA010000143">
    <property type="protein sequence ID" value="MBC2604371.1"/>
    <property type="molecule type" value="Genomic_DNA"/>
</dbReference>
<keyword evidence="2" id="KW-1185">Reference proteome</keyword>
<protein>
    <submittedName>
        <fullName evidence="1">Uncharacterized protein</fullName>
    </submittedName>
</protein>